<feature type="region of interest" description="Disordered" evidence="1">
    <location>
        <begin position="1"/>
        <end position="95"/>
    </location>
</feature>
<evidence type="ECO:0000313" key="2">
    <source>
        <dbReference type="EMBL" id="GER21650.1"/>
    </source>
</evidence>
<keyword evidence="3" id="KW-1185">Reference proteome</keyword>
<proteinExistence type="predicted"/>
<dbReference type="Proteomes" id="UP000325307">
    <property type="component" value="Unassembled WGS sequence"/>
</dbReference>
<protein>
    <submittedName>
        <fullName evidence="2">Uncharacterized protein</fullName>
    </submittedName>
</protein>
<dbReference type="AlphaFoldDB" id="A0A5A7NLK2"/>
<sequence>MDWPASAPGMPSTADPVPDAPEAAMPGTTEGIVPDSEVPGKDVWGKDASGKDVPNKNFSAAARPFEVTAEPGMPGSAADASRRRPCPCSGTGPVS</sequence>
<accession>A0A5A7NLK2</accession>
<feature type="compositionally biased region" description="Basic and acidic residues" evidence="1">
    <location>
        <begin position="38"/>
        <end position="54"/>
    </location>
</feature>
<name>A0A5A7NLK2_9MICC</name>
<reference evidence="2 3" key="1">
    <citation type="submission" date="2019-09" db="EMBL/GenBank/DDBJ databases">
        <title>Arthrobacter zafarii sp. nov., a moderately thermotolerant and halotolerant actinobacterium isolated from Cholistan desert soil of Pakistan.</title>
        <authorList>
            <person name="Amin A."/>
            <person name="Ahmed I."/>
            <person name="Khalid N."/>
            <person name="Schumann P."/>
            <person name="Busse H.J."/>
            <person name="Khan I.U."/>
            <person name="Li S."/>
            <person name="Li W.J."/>
        </authorList>
    </citation>
    <scope>NUCLEOTIDE SEQUENCE [LARGE SCALE GENOMIC DNA]</scope>
    <source>
        <strain evidence="2 3">NCCP-1664</strain>
    </source>
</reference>
<evidence type="ECO:0000313" key="3">
    <source>
        <dbReference type="Proteomes" id="UP000325307"/>
    </source>
</evidence>
<organism evidence="2 3">
    <name type="scientific">Zafaria cholistanensis</name>
    <dbReference type="NCBI Taxonomy" id="1682741"/>
    <lineage>
        <taxon>Bacteria</taxon>
        <taxon>Bacillati</taxon>
        <taxon>Actinomycetota</taxon>
        <taxon>Actinomycetes</taxon>
        <taxon>Micrococcales</taxon>
        <taxon>Micrococcaceae</taxon>
        <taxon>Zafaria</taxon>
    </lineage>
</organism>
<comment type="caution">
    <text evidence="2">The sequence shown here is derived from an EMBL/GenBank/DDBJ whole genome shotgun (WGS) entry which is preliminary data.</text>
</comment>
<dbReference type="EMBL" id="BKDJ01000001">
    <property type="protein sequence ID" value="GER21650.1"/>
    <property type="molecule type" value="Genomic_DNA"/>
</dbReference>
<gene>
    <name evidence="2" type="ORF">NCCP1664_01470</name>
</gene>
<evidence type="ECO:0000256" key="1">
    <source>
        <dbReference type="SAM" id="MobiDB-lite"/>
    </source>
</evidence>